<dbReference type="FunFam" id="1.10.630.10:FF:000055">
    <property type="entry name" value="Cytochrome P450 71A26"/>
    <property type="match status" value="1"/>
</dbReference>
<evidence type="ECO:0000313" key="11">
    <source>
        <dbReference type="Proteomes" id="UP000228380"/>
    </source>
</evidence>
<dbReference type="PANTHER" id="PTHR47955:SF14">
    <property type="entry name" value="OS01G0543600 PROTEIN"/>
    <property type="match status" value="1"/>
</dbReference>
<accession>A0A8B9AUW9</accession>
<dbReference type="SUPFAM" id="SSF48264">
    <property type="entry name" value="Cytochrome P450"/>
    <property type="match status" value="1"/>
</dbReference>
<dbReference type="RefSeq" id="XP_038989362.1">
    <property type="nucleotide sequence ID" value="XM_039133434.1"/>
</dbReference>
<keyword evidence="6 10" id="KW-0560">Oxidoreductase</keyword>
<dbReference type="InterPro" id="IPR002401">
    <property type="entry name" value="Cyt_P450_E_grp-I"/>
</dbReference>
<evidence type="ECO:0000256" key="2">
    <source>
        <dbReference type="ARBA" id="ARBA00005179"/>
    </source>
</evidence>
<keyword evidence="4 9" id="KW-0349">Heme</keyword>
<evidence type="ECO:0000256" key="7">
    <source>
        <dbReference type="ARBA" id="ARBA00023004"/>
    </source>
</evidence>
<dbReference type="InterPro" id="IPR001128">
    <property type="entry name" value="Cyt_P450"/>
</dbReference>
<dbReference type="Pfam" id="PF00067">
    <property type="entry name" value="p450"/>
    <property type="match status" value="1"/>
</dbReference>
<evidence type="ECO:0000256" key="10">
    <source>
        <dbReference type="RuleBase" id="RU000461"/>
    </source>
</evidence>
<organism evidence="11 12">
    <name type="scientific">Phoenix dactylifera</name>
    <name type="common">Date palm</name>
    <dbReference type="NCBI Taxonomy" id="42345"/>
    <lineage>
        <taxon>Eukaryota</taxon>
        <taxon>Viridiplantae</taxon>
        <taxon>Streptophyta</taxon>
        <taxon>Embryophyta</taxon>
        <taxon>Tracheophyta</taxon>
        <taxon>Spermatophyta</taxon>
        <taxon>Magnoliopsida</taxon>
        <taxon>Liliopsida</taxon>
        <taxon>Arecaceae</taxon>
        <taxon>Coryphoideae</taxon>
        <taxon>Phoeniceae</taxon>
        <taxon>Phoenix</taxon>
    </lineage>
</organism>
<sequence length="512" mass="58302">MSLSLQLPFELVLLLFLPFLLLLSFKQAFSLYQKKQAFTKKSRLPPSPPKLPLIGNLHQVGPLPHRSLRALAEKHGPLMLLHLGQVPTVVVSSAEMAREIMRTHDHVFASRPSLKAAKIILLEDVGFAPYGEYWRFARKLCIIHLLSNKKVHSFRLAREEEVAFMIRTISRASLSPDPVDVSEILNTFTNDMLCRVVSGKFSREGGRNKLFLELIKESSKLLGGFHLEEYFPSLAWLDVFFGMSVRARRNAERWSGVLDDVIKEHADQVKDEEHEEDFVDALLSLQKDPGVDLALTNENIKGLLIDMFGAGTDTSYIVMEWAMAELVRNSQAMEKLQNEVRGITTGKGLVREEDLSELSYLKAVIKEVLRLHPPAPLLLPRESMDDCHIEGYEIPGRTRVIVNGWAICRDPKFWEQPEEFRPERFMGHQVDFKGNDFQFIPFGSGRRICPGMNFAVSTVELALANLIRRFDWELPHGMTREDLDMTEAPGLTTPRRQRLQLVAKPCGCYEDL</sequence>
<dbReference type="InterPro" id="IPR036396">
    <property type="entry name" value="Cyt_P450_sf"/>
</dbReference>
<evidence type="ECO:0000256" key="5">
    <source>
        <dbReference type="ARBA" id="ARBA00022723"/>
    </source>
</evidence>
<dbReference type="InterPro" id="IPR017972">
    <property type="entry name" value="Cyt_P450_CS"/>
</dbReference>
<proteinExistence type="inferred from homology"/>
<keyword evidence="11" id="KW-1185">Reference proteome</keyword>
<dbReference type="GO" id="GO:0020037">
    <property type="term" value="F:heme binding"/>
    <property type="evidence" value="ECO:0007669"/>
    <property type="project" value="InterPro"/>
</dbReference>
<protein>
    <submittedName>
        <fullName evidence="12">Cytochrome P450 71A1-like</fullName>
    </submittedName>
</protein>
<evidence type="ECO:0000256" key="6">
    <source>
        <dbReference type="ARBA" id="ARBA00023002"/>
    </source>
</evidence>
<comment type="pathway">
    <text evidence="2">Secondary metabolite biosynthesis.</text>
</comment>
<dbReference type="OrthoDB" id="1470350at2759"/>
<reference evidence="11" key="1">
    <citation type="journal article" date="2019" name="Nat. Commun.">
        <title>Genome-wide association mapping of date palm fruit traits.</title>
        <authorList>
            <person name="Hazzouri K.M."/>
            <person name="Gros-Balthazard M."/>
            <person name="Flowers J.M."/>
            <person name="Copetti D."/>
            <person name="Lemansour A."/>
            <person name="Lebrun M."/>
            <person name="Masmoudi K."/>
            <person name="Ferrand S."/>
            <person name="Dhar M.I."/>
            <person name="Fresquez Z.A."/>
            <person name="Rosas U."/>
            <person name="Zhang J."/>
            <person name="Talag J."/>
            <person name="Lee S."/>
            <person name="Kudrna D."/>
            <person name="Powell R.F."/>
            <person name="Leitch I.J."/>
            <person name="Krueger R.R."/>
            <person name="Wing R.A."/>
            <person name="Amiri K.M.A."/>
            <person name="Purugganan M.D."/>
        </authorList>
    </citation>
    <scope>NUCLEOTIDE SEQUENCE [LARGE SCALE GENOMIC DNA]</scope>
    <source>
        <strain evidence="11">cv. Khalas</strain>
    </source>
</reference>
<evidence type="ECO:0000256" key="9">
    <source>
        <dbReference type="PIRSR" id="PIRSR602401-1"/>
    </source>
</evidence>
<dbReference type="PANTHER" id="PTHR47955">
    <property type="entry name" value="CYTOCHROME P450 FAMILY 71 PROTEIN"/>
    <property type="match status" value="1"/>
</dbReference>
<keyword evidence="7 9" id="KW-0408">Iron</keyword>
<comment type="similarity">
    <text evidence="3 10">Belongs to the cytochrome P450 family.</text>
</comment>
<dbReference type="GO" id="GO:0016705">
    <property type="term" value="F:oxidoreductase activity, acting on paired donors, with incorporation or reduction of molecular oxygen"/>
    <property type="evidence" value="ECO:0007669"/>
    <property type="project" value="InterPro"/>
</dbReference>
<dbReference type="GeneID" id="120113018"/>
<feature type="binding site" description="axial binding residue" evidence="9">
    <location>
        <position position="449"/>
    </location>
    <ligand>
        <name>heme</name>
        <dbReference type="ChEBI" id="CHEBI:30413"/>
    </ligand>
    <ligandPart>
        <name>Fe</name>
        <dbReference type="ChEBI" id="CHEBI:18248"/>
    </ligandPart>
</feature>
<dbReference type="AlphaFoldDB" id="A0A8B9AUW9"/>
<gene>
    <name evidence="12" type="primary">LOC120113018</name>
</gene>
<evidence type="ECO:0000256" key="8">
    <source>
        <dbReference type="ARBA" id="ARBA00023033"/>
    </source>
</evidence>
<keyword evidence="8 10" id="KW-0503">Monooxygenase</keyword>
<evidence type="ECO:0000256" key="1">
    <source>
        <dbReference type="ARBA" id="ARBA00001971"/>
    </source>
</evidence>
<reference evidence="12" key="2">
    <citation type="submission" date="2025-08" db="UniProtKB">
        <authorList>
            <consortium name="RefSeq"/>
        </authorList>
    </citation>
    <scope>IDENTIFICATION</scope>
    <source>
        <tissue evidence="12">Young leaves</tissue>
    </source>
</reference>
<evidence type="ECO:0000256" key="3">
    <source>
        <dbReference type="ARBA" id="ARBA00010617"/>
    </source>
</evidence>
<dbReference type="KEGG" id="pda:120113018"/>
<dbReference type="PRINTS" id="PR00385">
    <property type="entry name" value="P450"/>
</dbReference>
<dbReference type="PRINTS" id="PR00463">
    <property type="entry name" value="EP450I"/>
</dbReference>
<dbReference type="CDD" id="cd11072">
    <property type="entry name" value="CYP71-like"/>
    <property type="match status" value="1"/>
</dbReference>
<dbReference type="Gene3D" id="1.10.630.10">
    <property type="entry name" value="Cytochrome P450"/>
    <property type="match status" value="1"/>
</dbReference>
<comment type="cofactor">
    <cofactor evidence="1 9">
        <name>heme</name>
        <dbReference type="ChEBI" id="CHEBI:30413"/>
    </cofactor>
</comment>
<dbReference type="PROSITE" id="PS00086">
    <property type="entry name" value="CYTOCHROME_P450"/>
    <property type="match status" value="1"/>
</dbReference>
<evidence type="ECO:0000313" key="12">
    <source>
        <dbReference type="RefSeq" id="XP_038989362.1"/>
    </source>
</evidence>
<dbReference type="GO" id="GO:0005506">
    <property type="term" value="F:iron ion binding"/>
    <property type="evidence" value="ECO:0007669"/>
    <property type="project" value="InterPro"/>
</dbReference>
<name>A0A8B9AUW9_PHODC</name>
<keyword evidence="5 9" id="KW-0479">Metal-binding</keyword>
<dbReference type="GO" id="GO:0004497">
    <property type="term" value="F:monooxygenase activity"/>
    <property type="evidence" value="ECO:0007669"/>
    <property type="project" value="UniProtKB-KW"/>
</dbReference>
<dbReference type="Proteomes" id="UP000228380">
    <property type="component" value="Chromosome 1"/>
</dbReference>
<evidence type="ECO:0000256" key="4">
    <source>
        <dbReference type="ARBA" id="ARBA00022617"/>
    </source>
</evidence>